<reference evidence="2" key="1">
    <citation type="submission" date="2023-04" db="EMBL/GenBank/DDBJ databases">
        <title>Black Yeasts Isolated from many extreme environments.</title>
        <authorList>
            <person name="Coleine C."/>
            <person name="Stajich J.E."/>
            <person name="Selbmann L."/>
        </authorList>
    </citation>
    <scope>NUCLEOTIDE SEQUENCE</scope>
    <source>
        <strain evidence="2">CCFEE 5312</strain>
    </source>
</reference>
<evidence type="ECO:0000256" key="1">
    <source>
        <dbReference type="SAM" id="MobiDB-lite"/>
    </source>
</evidence>
<evidence type="ECO:0000313" key="2">
    <source>
        <dbReference type="EMBL" id="KAK3050316.1"/>
    </source>
</evidence>
<proteinExistence type="predicted"/>
<dbReference type="EMBL" id="JAWDJX010000033">
    <property type="protein sequence ID" value="KAK3050316.1"/>
    <property type="molecule type" value="Genomic_DNA"/>
</dbReference>
<comment type="caution">
    <text evidence="2">The sequence shown here is derived from an EMBL/GenBank/DDBJ whole genome shotgun (WGS) entry which is preliminary data.</text>
</comment>
<keyword evidence="3" id="KW-1185">Reference proteome</keyword>
<gene>
    <name evidence="2" type="ORF">LTR09_008465</name>
</gene>
<organism evidence="2 3">
    <name type="scientific">Extremus antarcticus</name>
    <dbReference type="NCBI Taxonomy" id="702011"/>
    <lineage>
        <taxon>Eukaryota</taxon>
        <taxon>Fungi</taxon>
        <taxon>Dikarya</taxon>
        <taxon>Ascomycota</taxon>
        <taxon>Pezizomycotina</taxon>
        <taxon>Dothideomycetes</taxon>
        <taxon>Dothideomycetidae</taxon>
        <taxon>Mycosphaerellales</taxon>
        <taxon>Extremaceae</taxon>
        <taxon>Extremus</taxon>
    </lineage>
</organism>
<feature type="region of interest" description="Disordered" evidence="1">
    <location>
        <begin position="96"/>
        <end position="115"/>
    </location>
</feature>
<evidence type="ECO:0000313" key="3">
    <source>
        <dbReference type="Proteomes" id="UP001271007"/>
    </source>
</evidence>
<accession>A0AAJ0G691</accession>
<protein>
    <submittedName>
        <fullName evidence="2">Uncharacterized protein</fullName>
    </submittedName>
</protein>
<dbReference type="AlphaFoldDB" id="A0AAJ0G691"/>
<name>A0AAJ0G691_9PEZI</name>
<dbReference type="Proteomes" id="UP001271007">
    <property type="component" value="Unassembled WGS sequence"/>
</dbReference>
<sequence length="509" mass="55284">MSLPELTGDLEYEDPAAMAAAGIDRIANRVAMSTPRTAANPAAAGAAAGNPALPSLAPVGGNQALPVPVTTAVGGHQAPQNPGTEPAGVSQAALTGQGTTNSATTGGNQILPSQDTATAIPNQTHFRLMDLPQQDRDAIFRAVLDGDNAILQHRVTTNCHGRYVVHGLHHTTGSNLVATSAGIAGQFLAESRRTQEVALLGATVTNGTEHPTLAYNTACTNLTIRFILPIGMIAPGIGPVRVASSCITILNEFDHARNIKLRIQTYPEHPSRSSQIATIAIGAEPTVSTTSGEICYLKKLPQEIRDGIFDIVIAAAVGPNYQYRCVKANGRKSIKLLGSHYNLLPSIATVSKDLSRQFLLRLKESAHSYSEQEVVMAKQEPHRDTCRYRRNLRRKPVYPLFPYAHRCRHLAIRFGITLAQMRWMVEYYMLTCMRVPAPEEVANYRGPSLRGTIYDCVRIINSFSKLSTVDIRSSRATKRANRLLLARALPLLARRFVPPRGFMSASLRF</sequence>